<dbReference type="InterPro" id="IPR053154">
    <property type="entry name" value="c-di-AMP_regulator"/>
</dbReference>
<evidence type="ECO:0000256" key="1">
    <source>
        <dbReference type="SAM" id="MobiDB-lite"/>
    </source>
</evidence>
<organism evidence="2 4">
    <name type="scientific">Enterococcus avium</name>
    <name type="common">Streptococcus avium</name>
    <dbReference type="NCBI Taxonomy" id="33945"/>
    <lineage>
        <taxon>Bacteria</taxon>
        <taxon>Bacillati</taxon>
        <taxon>Bacillota</taxon>
        <taxon>Bacilli</taxon>
        <taxon>Lactobacillales</taxon>
        <taxon>Enterococcaceae</taxon>
        <taxon>Enterococcus</taxon>
    </lineage>
</organism>
<dbReference type="Gene3D" id="2.170.120.40">
    <property type="entry name" value="YbbR-like domain"/>
    <property type="match status" value="2"/>
</dbReference>
<evidence type="ECO:0000313" key="3">
    <source>
        <dbReference type="EMBL" id="TRZ34128.1"/>
    </source>
</evidence>
<dbReference type="Gene3D" id="2.170.120.30">
    <property type="match status" value="1"/>
</dbReference>
<dbReference type="Proteomes" id="UP000288388">
    <property type="component" value="Unassembled WGS sequence"/>
</dbReference>
<sequence length="368" mass="39901">MRIKFKKDNVPYMLISLLFSLILFFNVNSSNFSRLISSDTNYEESIQNVPINVVYDSDDYFVHGFSSNVTVKLSGANRIQLNREIDPDTRNFSVVADLSKLGSGTHEVRLKTKNLSSSLFATIEPETISVTIEKKVKKKFDVSPILSSTTSNNGLKVGELSTQPEKVEITTGETTMKEIDRVVASVDSSKLSSDQESIQAPVQALNASGEVLPIQSDPQNVTVNFEIQTPSKEVSLYPIQEGDLPSSVESVKIDLNRTKATITGVQSVIDQIDSIGIPVDVSQIQGTVKKFIDVPISGNYQVIPKTVSAQVTPVFKKSQDSETSSTNHSSSSTTGAAGNSSDSSRSSETSTDTHVTSSQEESTNQSAN</sequence>
<dbReference type="AlphaFoldDB" id="A0A2N8PV63"/>
<dbReference type="Proteomes" id="UP000316316">
    <property type="component" value="Unassembled WGS sequence"/>
</dbReference>
<accession>A0A2N8PV63</accession>
<evidence type="ECO:0000313" key="5">
    <source>
        <dbReference type="Proteomes" id="UP000316316"/>
    </source>
</evidence>
<reference evidence="2 4" key="2">
    <citation type="submission" date="2018-12" db="EMBL/GenBank/DDBJ databases">
        <title>A novel vanA-carrying plasmid in a clinical isolate of Enterococcus avium.</title>
        <authorList>
            <person name="Bernasconi O.J."/>
            <person name="Luzzaro F."/>
            <person name="Endimiani A."/>
        </authorList>
    </citation>
    <scope>NUCLEOTIDE SEQUENCE [LARGE SCALE GENOMIC DNA]</scope>
    <source>
        <strain evidence="2 4">LC0559/18</strain>
    </source>
</reference>
<gene>
    <name evidence="3" type="ORF">AUF17_08515</name>
    <name evidence="2" type="ORF">EK398_10135</name>
</gene>
<dbReference type="PANTHER" id="PTHR37804">
    <property type="entry name" value="CDAA REGULATORY PROTEIN CDAR"/>
    <property type="match status" value="1"/>
</dbReference>
<dbReference type="Pfam" id="PF07949">
    <property type="entry name" value="YbbR"/>
    <property type="match status" value="3"/>
</dbReference>
<feature type="region of interest" description="Disordered" evidence="1">
    <location>
        <begin position="317"/>
        <end position="368"/>
    </location>
</feature>
<comment type="caution">
    <text evidence="2">The sequence shown here is derived from an EMBL/GenBank/DDBJ whole genome shotgun (WGS) entry which is preliminary data.</text>
</comment>
<dbReference type="PANTHER" id="PTHR37804:SF1">
    <property type="entry name" value="CDAA REGULATORY PROTEIN CDAR"/>
    <property type="match status" value="1"/>
</dbReference>
<feature type="compositionally biased region" description="Polar residues" evidence="1">
    <location>
        <begin position="354"/>
        <end position="368"/>
    </location>
</feature>
<dbReference type="EMBL" id="RYZS01000001">
    <property type="protein sequence ID" value="RVU95156.1"/>
    <property type="molecule type" value="Genomic_DNA"/>
</dbReference>
<proteinExistence type="predicted"/>
<dbReference type="InterPro" id="IPR012505">
    <property type="entry name" value="YbbR"/>
</dbReference>
<reference evidence="3 5" key="1">
    <citation type="submission" date="2017-10" db="EMBL/GenBank/DDBJ databases">
        <title>FDA dAtabase for Regulatory Grade micrObial Sequences (FDA-ARGOS): Supporting development and validation of Infectious Disease Dx tests.</title>
        <authorList>
            <person name="Campos J."/>
            <person name="Goldberg B."/>
            <person name="Tallon L.J."/>
            <person name="Sadzewicz L."/>
            <person name="Sengamalay N."/>
            <person name="Ott S."/>
            <person name="Godinez A."/>
            <person name="Nagaraj S."/>
            <person name="Vyas G."/>
            <person name="Aluvathingal J."/>
            <person name="Nadendla S."/>
            <person name="Geyer C."/>
            <person name="Nandy P."/>
            <person name="Hobson J."/>
            <person name="Sichtig H."/>
        </authorList>
    </citation>
    <scope>NUCLEOTIDE SEQUENCE [LARGE SCALE GENOMIC DNA]</scope>
    <source>
        <strain evidence="3 5">FDAARGOS_185</strain>
    </source>
</reference>
<feature type="compositionally biased region" description="Low complexity" evidence="1">
    <location>
        <begin position="321"/>
        <end position="353"/>
    </location>
</feature>
<dbReference type="EMBL" id="PDXQ01000001">
    <property type="protein sequence ID" value="TRZ34128.1"/>
    <property type="molecule type" value="Genomic_DNA"/>
</dbReference>
<name>A0A2N8PV63_ENTAV</name>
<evidence type="ECO:0000313" key="2">
    <source>
        <dbReference type="EMBL" id="RVU95156.1"/>
    </source>
</evidence>
<evidence type="ECO:0000313" key="4">
    <source>
        <dbReference type="Proteomes" id="UP000288388"/>
    </source>
</evidence>
<dbReference type="RefSeq" id="WP_102871147.1">
    <property type="nucleotide sequence ID" value="NZ_CAAKNX010000163.1"/>
</dbReference>
<evidence type="ECO:0008006" key="6">
    <source>
        <dbReference type="Google" id="ProtNLM"/>
    </source>
</evidence>
<protein>
    <recommendedName>
        <fullName evidence="6">YbbR-like domain-containing protein</fullName>
    </recommendedName>
</protein>